<dbReference type="Proteomes" id="UP000053127">
    <property type="component" value="Unassembled WGS sequence"/>
</dbReference>
<sequence length="63" mass="6704">MATMEFRNADATPPITARGRAETARFFDGPELTEPVPVLCSQWRAGQASAAAVPRFGAVSVKP</sequence>
<dbReference type="Gene3D" id="3.40.50.150">
    <property type="entry name" value="Vaccinia Virus protein VP39"/>
    <property type="match status" value="1"/>
</dbReference>
<gene>
    <name evidence="2" type="ORF">AQI95_24515</name>
</gene>
<feature type="region of interest" description="Disordered" evidence="1">
    <location>
        <begin position="1"/>
        <end position="21"/>
    </location>
</feature>
<dbReference type="RefSeq" id="WP_067127710.1">
    <property type="nucleotide sequence ID" value="NZ_KQ948215.1"/>
</dbReference>
<evidence type="ECO:0000313" key="3">
    <source>
        <dbReference type="Proteomes" id="UP000053127"/>
    </source>
</evidence>
<proteinExistence type="predicted"/>
<evidence type="ECO:0000256" key="1">
    <source>
        <dbReference type="SAM" id="MobiDB-lite"/>
    </source>
</evidence>
<accession>A0A101P1D6</accession>
<name>A0A101P1D6_9ACTN</name>
<comment type="caution">
    <text evidence="2">The sequence shown here is derived from an EMBL/GenBank/DDBJ whole genome shotgun (WGS) entry which is preliminary data.</text>
</comment>
<dbReference type="InterPro" id="IPR029063">
    <property type="entry name" value="SAM-dependent_MTases_sf"/>
</dbReference>
<organism evidence="2 3">
    <name type="scientific">Streptomyces yokosukanensis</name>
    <dbReference type="NCBI Taxonomy" id="67386"/>
    <lineage>
        <taxon>Bacteria</taxon>
        <taxon>Bacillati</taxon>
        <taxon>Actinomycetota</taxon>
        <taxon>Actinomycetes</taxon>
        <taxon>Kitasatosporales</taxon>
        <taxon>Streptomycetaceae</taxon>
        <taxon>Streptomyces</taxon>
    </lineage>
</organism>
<protein>
    <submittedName>
        <fullName evidence="2">Uncharacterized protein</fullName>
    </submittedName>
</protein>
<dbReference type="STRING" id="67386.AQI95_24515"/>
<reference evidence="2 3" key="1">
    <citation type="submission" date="2015-10" db="EMBL/GenBank/DDBJ databases">
        <title>Draft genome sequence of Streptomyces yokosukanensis DSM 40224, type strain for the species Streptomyces yokosukanensis.</title>
        <authorList>
            <person name="Ruckert C."/>
            <person name="Winkler A."/>
            <person name="Kalinowski J."/>
            <person name="Kampfer P."/>
            <person name="Glaeser S."/>
        </authorList>
    </citation>
    <scope>NUCLEOTIDE SEQUENCE [LARGE SCALE GENOMIC DNA]</scope>
    <source>
        <strain evidence="2 3">DSM 40224</strain>
    </source>
</reference>
<evidence type="ECO:0000313" key="2">
    <source>
        <dbReference type="EMBL" id="KUN03126.1"/>
    </source>
</evidence>
<dbReference type="EMBL" id="LMWN01000035">
    <property type="protein sequence ID" value="KUN03126.1"/>
    <property type="molecule type" value="Genomic_DNA"/>
</dbReference>
<keyword evidence="3" id="KW-1185">Reference proteome</keyword>
<dbReference type="AlphaFoldDB" id="A0A101P1D6"/>